<dbReference type="CDD" id="cd02440">
    <property type="entry name" value="AdoMet_MTases"/>
    <property type="match status" value="1"/>
</dbReference>
<dbReference type="RefSeq" id="WP_182326285.1">
    <property type="nucleotide sequence ID" value="NZ_CP058554.1"/>
</dbReference>
<dbReference type="EMBL" id="CP058554">
    <property type="protein sequence ID" value="QMV71856.1"/>
    <property type="molecule type" value="Genomic_DNA"/>
</dbReference>
<organism evidence="2 3">
    <name type="scientific">Comamonas piscis</name>
    <dbReference type="NCBI Taxonomy" id="1562974"/>
    <lineage>
        <taxon>Bacteria</taxon>
        <taxon>Pseudomonadati</taxon>
        <taxon>Pseudomonadota</taxon>
        <taxon>Betaproteobacteria</taxon>
        <taxon>Burkholderiales</taxon>
        <taxon>Comamonadaceae</taxon>
        <taxon>Comamonas</taxon>
    </lineage>
</organism>
<feature type="domain" description="Methyltransferase type 11" evidence="1">
    <location>
        <begin position="53"/>
        <end position="142"/>
    </location>
</feature>
<gene>
    <name evidence="2" type="ORF">HS961_02850</name>
</gene>
<dbReference type="Gene3D" id="3.40.50.150">
    <property type="entry name" value="Vaccinia Virus protein VP39"/>
    <property type="match status" value="1"/>
</dbReference>
<evidence type="ECO:0000313" key="2">
    <source>
        <dbReference type="EMBL" id="QMV71856.1"/>
    </source>
</evidence>
<keyword evidence="3" id="KW-1185">Reference proteome</keyword>
<dbReference type="InterPro" id="IPR029063">
    <property type="entry name" value="SAM-dependent_MTases_sf"/>
</dbReference>
<dbReference type="Proteomes" id="UP000515240">
    <property type="component" value="Chromosome"/>
</dbReference>
<dbReference type="Pfam" id="PF08241">
    <property type="entry name" value="Methyltransf_11"/>
    <property type="match status" value="1"/>
</dbReference>
<keyword evidence="2" id="KW-0808">Transferase</keyword>
<dbReference type="KEGG" id="cpis:HS961_02850"/>
<proteinExistence type="predicted"/>
<sequence>MKISGGLQEQGIVVGNNYDKYSSKNPIARRMVQGFSNTLSSLVKKTGAQTIHEVGCGEGYWTLGWKRQGMDARGSDFSEQVIALAQDNARSQGISPSIFSQRSIYDLVPASDGAELVVCCEVLEHLEDPRAGLEALQRVAQEHVILSVPREPIWCALNMARGKYWGDLGNTPGHIQHWSSDKFVRLVSEYFEVHEVCKPLPWTMLRCKKFQSPT</sequence>
<evidence type="ECO:0000313" key="3">
    <source>
        <dbReference type="Proteomes" id="UP000515240"/>
    </source>
</evidence>
<reference evidence="2 3" key="1">
    <citation type="journal article" date="2020" name="G3 (Bethesda)">
        <title>CeMbio - The Caenorhabditis elegans Microbiome Resource.</title>
        <authorList>
            <person name="Dirksen P."/>
            <person name="Assie A."/>
            <person name="Zimmermann J."/>
            <person name="Zhang F."/>
            <person name="Tietje A.M."/>
            <person name="Marsh S.A."/>
            <person name="Felix M.A."/>
            <person name="Shapira M."/>
            <person name="Kaleta C."/>
            <person name="Schulenburg H."/>
            <person name="Samuel B."/>
        </authorList>
    </citation>
    <scope>NUCLEOTIDE SEQUENCE [LARGE SCALE GENOMIC DNA]</scope>
    <source>
        <strain evidence="2 3">BIGb0172</strain>
    </source>
</reference>
<dbReference type="GO" id="GO:0032259">
    <property type="term" value="P:methylation"/>
    <property type="evidence" value="ECO:0007669"/>
    <property type="project" value="UniProtKB-KW"/>
</dbReference>
<accession>A0A7G5ECY1</accession>
<dbReference type="SUPFAM" id="SSF53335">
    <property type="entry name" value="S-adenosyl-L-methionine-dependent methyltransferases"/>
    <property type="match status" value="1"/>
</dbReference>
<dbReference type="AlphaFoldDB" id="A0A7G5ECY1"/>
<protein>
    <submittedName>
        <fullName evidence="2">Class I SAM-dependent methyltransferase</fullName>
    </submittedName>
</protein>
<dbReference type="GO" id="GO:0008757">
    <property type="term" value="F:S-adenosylmethionine-dependent methyltransferase activity"/>
    <property type="evidence" value="ECO:0007669"/>
    <property type="project" value="InterPro"/>
</dbReference>
<name>A0A7G5ECY1_9BURK</name>
<evidence type="ECO:0000259" key="1">
    <source>
        <dbReference type="Pfam" id="PF08241"/>
    </source>
</evidence>
<dbReference type="InterPro" id="IPR013216">
    <property type="entry name" value="Methyltransf_11"/>
</dbReference>
<keyword evidence="2" id="KW-0489">Methyltransferase</keyword>